<keyword evidence="2" id="KW-0378">Hydrolase</keyword>
<evidence type="ECO:0000313" key="5">
    <source>
        <dbReference type="EMBL" id="CEN61647.1"/>
    </source>
</evidence>
<accession>A0A0U5GR70</accession>
<evidence type="ECO:0000256" key="1">
    <source>
        <dbReference type="ARBA" id="ARBA00022722"/>
    </source>
</evidence>
<dbReference type="FunFam" id="3.30.420.10:FF:000100">
    <property type="entry name" value="3'-5' exonuclease/helicase (Wrn), putative"/>
    <property type="match status" value="1"/>
</dbReference>
<proteinExistence type="predicted"/>
<feature type="compositionally biased region" description="Basic and acidic residues" evidence="3">
    <location>
        <begin position="104"/>
        <end position="119"/>
    </location>
</feature>
<evidence type="ECO:0000313" key="6">
    <source>
        <dbReference type="Proteomes" id="UP000054771"/>
    </source>
</evidence>
<dbReference type="PANTHER" id="PTHR13620:SF104">
    <property type="entry name" value="EXONUCLEASE 3'-5' DOMAIN-CONTAINING PROTEIN 2"/>
    <property type="match status" value="1"/>
</dbReference>
<feature type="region of interest" description="Disordered" evidence="3">
    <location>
        <begin position="104"/>
        <end position="142"/>
    </location>
</feature>
<dbReference type="Proteomes" id="UP000054771">
    <property type="component" value="Unassembled WGS sequence"/>
</dbReference>
<sequence>MGLYRSTGRLINRSGNTLFGRPGNIGLCYSTLYGTGTRTLHASPNDTLGRICSPFASDHNLLCRSSNGCMLAGKCMNLPSKSPRAAARYLSSWVWNRPRLFAPSDHDKDHHSTPSKDDGFSSNYSQNGNITGPPLLPQKDLSCSTSTNDVSPQFWSHRLFKSQTGDDVVVHYCQTLESTERVAQLFLNDTVLGFDMEWQPEATSSDKIQNNVSLIQLAGCDRIALFQIALFSPGETIKDLVAPTLKRILESPDITKTGVAVKSDSTRLRTHLGINPRGIFELSHLYRLVKYYNTPSLINKKLVGMSKQVDEHFGMPLRKDPFVRCSNWSSPLTEDQIHYAAADAYAGYQLFCIMDAKRKAMSPTPPLPAHAELNLPIRMYSKKTTSKDPVDVKSRGVAPCFVPRRYEREVSVMPKSTPRLPLALTPSITKRRTGARISRATR</sequence>
<feature type="domain" description="3'-5' exonuclease" evidence="4">
    <location>
        <begin position="170"/>
        <end position="359"/>
    </location>
</feature>
<keyword evidence="6" id="KW-1185">Reference proteome</keyword>
<gene>
    <name evidence="5" type="ORF">ASPCAL08298</name>
</gene>
<dbReference type="Pfam" id="PF01612">
    <property type="entry name" value="DNA_pol_A_exo1"/>
    <property type="match status" value="1"/>
</dbReference>
<dbReference type="GO" id="GO:0005737">
    <property type="term" value="C:cytoplasm"/>
    <property type="evidence" value="ECO:0007669"/>
    <property type="project" value="TreeGrafter"/>
</dbReference>
<dbReference type="PANTHER" id="PTHR13620">
    <property type="entry name" value="3-5 EXONUCLEASE"/>
    <property type="match status" value="1"/>
</dbReference>
<dbReference type="SUPFAM" id="SSF53098">
    <property type="entry name" value="Ribonuclease H-like"/>
    <property type="match status" value="1"/>
</dbReference>
<evidence type="ECO:0000259" key="4">
    <source>
        <dbReference type="SMART" id="SM00474"/>
    </source>
</evidence>
<dbReference type="InterPro" id="IPR002562">
    <property type="entry name" value="3'-5'_exonuclease_dom"/>
</dbReference>
<dbReference type="AlphaFoldDB" id="A0A0U5GR70"/>
<evidence type="ECO:0000256" key="2">
    <source>
        <dbReference type="ARBA" id="ARBA00022801"/>
    </source>
</evidence>
<evidence type="ECO:0000256" key="3">
    <source>
        <dbReference type="SAM" id="MobiDB-lite"/>
    </source>
</evidence>
<reference evidence="6" key="1">
    <citation type="journal article" date="2016" name="Genome Announc.">
        <title>Draft genome sequences of fungus Aspergillus calidoustus.</title>
        <authorList>
            <person name="Horn F."/>
            <person name="Linde J."/>
            <person name="Mattern D.J."/>
            <person name="Walther G."/>
            <person name="Guthke R."/>
            <person name="Scherlach K."/>
            <person name="Martin K."/>
            <person name="Brakhage A.A."/>
            <person name="Petzke L."/>
            <person name="Valiante V."/>
        </authorList>
    </citation>
    <scope>NUCLEOTIDE SEQUENCE [LARGE SCALE GENOMIC DNA]</scope>
    <source>
        <strain evidence="6">SF006504</strain>
    </source>
</reference>
<dbReference type="GO" id="GO:0003676">
    <property type="term" value="F:nucleic acid binding"/>
    <property type="evidence" value="ECO:0007669"/>
    <property type="project" value="InterPro"/>
</dbReference>
<dbReference type="CDD" id="cd06141">
    <property type="entry name" value="WRN_exo"/>
    <property type="match status" value="1"/>
</dbReference>
<dbReference type="STRING" id="454130.A0A0U5GR70"/>
<feature type="compositionally biased region" description="Polar residues" evidence="3">
    <location>
        <begin position="120"/>
        <end position="130"/>
    </location>
</feature>
<dbReference type="OrthoDB" id="1920326at2759"/>
<dbReference type="InterPro" id="IPR012337">
    <property type="entry name" value="RNaseH-like_sf"/>
</dbReference>
<protein>
    <recommendedName>
        <fullName evidence="4">3'-5' exonuclease domain-containing protein</fullName>
    </recommendedName>
</protein>
<dbReference type="GO" id="GO:0008408">
    <property type="term" value="F:3'-5' exonuclease activity"/>
    <property type="evidence" value="ECO:0007669"/>
    <property type="project" value="InterPro"/>
</dbReference>
<dbReference type="EMBL" id="CDMC01000006">
    <property type="protein sequence ID" value="CEN61647.1"/>
    <property type="molecule type" value="Genomic_DNA"/>
</dbReference>
<feature type="region of interest" description="Disordered" evidence="3">
    <location>
        <begin position="421"/>
        <end position="442"/>
    </location>
</feature>
<name>A0A0U5GR70_ASPCI</name>
<dbReference type="Gene3D" id="3.30.420.10">
    <property type="entry name" value="Ribonuclease H-like superfamily/Ribonuclease H"/>
    <property type="match status" value="1"/>
</dbReference>
<feature type="compositionally biased region" description="Basic residues" evidence="3">
    <location>
        <begin position="429"/>
        <end position="442"/>
    </location>
</feature>
<organism evidence="5 6">
    <name type="scientific">Aspergillus calidoustus</name>
    <dbReference type="NCBI Taxonomy" id="454130"/>
    <lineage>
        <taxon>Eukaryota</taxon>
        <taxon>Fungi</taxon>
        <taxon>Dikarya</taxon>
        <taxon>Ascomycota</taxon>
        <taxon>Pezizomycotina</taxon>
        <taxon>Eurotiomycetes</taxon>
        <taxon>Eurotiomycetidae</taxon>
        <taxon>Eurotiales</taxon>
        <taxon>Aspergillaceae</taxon>
        <taxon>Aspergillus</taxon>
        <taxon>Aspergillus subgen. Nidulantes</taxon>
    </lineage>
</organism>
<dbReference type="InterPro" id="IPR036397">
    <property type="entry name" value="RNaseH_sf"/>
</dbReference>
<dbReference type="InterPro" id="IPR051132">
    <property type="entry name" value="3-5_Exonuclease_domain"/>
</dbReference>
<dbReference type="GO" id="GO:0005634">
    <property type="term" value="C:nucleus"/>
    <property type="evidence" value="ECO:0007669"/>
    <property type="project" value="TreeGrafter"/>
</dbReference>
<dbReference type="GO" id="GO:0006139">
    <property type="term" value="P:nucleobase-containing compound metabolic process"/>
    <property type="evidence" value="ECO:0007669"/>
    <property type="project" value="InterPro"/>
</dbReference>
<keyword evidence="1" id="KW-0540">Nuclease</keyword>
<dbReference type="SMART" id="SM00474">
    <property type="entry name" value="35EXOc"/>
    <property type="match status" value="1"/>
</dbReference>